<name>A0AAW4HJ01_VIBVL</name>
<evidence type="ECO:0000259" key="10">
    <source>
        <dbReference type="Pfam" id="PF02878"/>
    </source>
</evidence>
<protein>
    <recommendedName>
        <fullName evidence="5">phosphomannomutase</fullName>
        <ecNumber evidence="5">5.4.2.8</ecNumber>
    </recommendedName>
</protein>
<dbReference type="GO" id="GO:0005975">
    <property type="term" value="P:carbohydrate metabolic process"/>
    <property type="evidence" value="ECO:0007669"/>
    <property type="project" value="InterPro"/>
</dbReference>
<evidence type="ECO:0000256" key="4">
    <source>
        <dbReference type="ARBA" id="ARBA00010231"/>
    </source>
</evidence>
<comment type="cofactor">
    <cofactor evidence="2">
        <name>Mg(2+)</name>
        <dbReference type="ChEBI" id="CHEBI:18420"/>
    </cofactor>
</comment>
<reference evidence="11" key="1">
    <citation type="submission" date="2021-03" db="EMBL/GenBank/DDBJ databases">
        <title>Study of the foodborne Vibrio vulnificus isolates from China.</title>
        <authorList>
            <person name="Zheng Z."/>
            <person name="Ye L."/>
        </authorList>
    </citation>
    <scope>NUCLEOTIDE SEQUENCE</scope>
    <source>
        <strain evidence="11">Vv1582</strain>
    </source>
</reference>
<keyword evidence="8" id="KW-0460">Magnesium</keyword>
<dbReference type="EMBL" id="JAFKOQ010000315">
    <property type="protein sequence ID" value="MBN8124851.1"/>
    <property type="molecule type" value="Genomic_DNA"/>
</dbReference>
<evidence type="ECO:0000313" key="12">
    <source>
        <dbReference type="Proteomes" id="UP000664056"/>
    </source>
</evidence>
<evidence type="ECO:0000256" key="6">
    <source>
        <dbReference type="ARBA" id="ARBA00022553"/>
    </source>
</evidence>
<organism evidence="11 12">
    <name type="scientific">Vibrio vulnificus</name>
    <dbReference type="NCBI Taxonomy" id="672"/>
    <lineage>
        <taxon>Bacteria</taxon>
        <taxon>Pseudomonadati</taxon>
        <taxon>Pseudomonadota</taxon>
        <taxon>Gammaproteobacteria</taxon>
        <taxon>Vibrionales</taxon>
        <taxon>Vibrionaceae</taxon>
        <taxon>Vibrio</taxon>
    </lineage>
</organism>
<comment type="pathway">
    <text evidence="3">Nucleotide-sugar biosynthesis; GDP-alpha-D-mannose biosynthesis; alpha-D-mannose 1-phosphate from D-fructose 6-phosphate: step 2/2.</text>
</comment>
<dbReference type="PANTHER" id="PTHR43771">
    <property type="entry name" value="PHOSPHOMANNOMUTASE"/>
    <property type="match status" value="1"/>
</dbReference>
<dbReference type="Pfam" id="PF02878">
    <property type="entry name" value="PGM_PMM_I"/>
    <property type="match status" value="1"/>
</dbReference>
<evidence type="ECO:0000256" key="8">
    <source>
        <dbReference type="ARBA" id="ARBA00022842"/>
    </source>
</evidence>
<keyword evidence="6" id="KW-0597">Phosphoprotein</keyword>
<dbReference type="AlphaFoldDB" id="A0AAW4HJ01"/>
<dbReference type="SUPFAM" id="SSF53738">
    <property type="entry name" value="Phosphoglucomutase, first 3 domains"/>
    <property type="match status" value="1"/>
</dbReference>
<evidence type="ECO:0000256" key="9">
    <source>
        <dbReference type="ARBA" id="ARBA00023235"/>
    </source>
</evidence>
<dbReference type="PANTHER" id="PTHR43771:SF1">
    <property type="entry name" value="PHOSPHOMANNOMUTASE"/>
    <property type="match status" value="1"/>
</dbReference>
<dbReference type="GO" id="GO:0000287">
    <property type="term" value="F:magnesium ion binding"/>
    <property type="evidence" value="ECO:0007669"/>
    <property type="project" value="InterPro"/>
</dbReference>
<dbReference type="InterPro" id="IPR005844">
    <property type="entry name" value="A-D-PHexomutase_a/b/a-I"/>
</dbReference>
<evidence type="ECO:0000313" key="11">
    <source>
        <dbReference type="EMBL" id="MBN8124851.1"/>
    </source>
</evidence>
<keyword evidence="7" id="KW-0479">Metal-binding</keyword>
<dbReference type="InterPro" id="IPR016066">
    <property type="entry name" value="A-D-PHexomutase_CS"/>
</dbReference>
<feature type="domain" description="Alpha-D-phosphohexomutase alpha/beta/alpha" evidence="10">
    <location>
        <begin position="1"/>
        <end position="78"/>
    </location>
</feature>
<comment type="caution">
    <text evidence="11">The sequence shown here is derived from an EMBL/GenBank/DDBJ whole genome shotgun (WGS) entry which is preliminary data.</text>
</comment>
<comment type="catalytic activity">
    <reaction evidence="1">
        <text>alpha-D-mannose 1-phosphate = D-mannose 6-phosphate</text>
        <dbReference type="Rhea" id="RHEA:11140"/>
        <dbReference type="ChEBI" id="CHEBI:58409"/>
        <dbReference type="ChEBI" id="CHEBI:58735"/>
        <dbReference type="EC" id="5.4.2.8"/>
    </reaction>
</comment>
<keyword evidence="9" id="KW-0413">Isomerase</keyword>
<feature type="non-terminal residue" evidence="11">
    <location>
        <position position="1"/>
    </location>
</feature>
<dbReference type="GO" id="GO:0004615">
    <property type="term" value="F:phosphomannomutase activity"/>
    <property type="evidence" value="ECO:0007669"/>
    <property type="project" value="UniProtKB-EC"/>
</dbReference>
<dbReference type="InterPro" id="IPR016055">
    <property type="entry name" value="A-D-PHexomutase_a/b/a-I/II/III"/>
</dbReference>
<evidence type="ECO:0000256" key="5">
    <source>
        <dbReference type="ARBA" id="ARBA00012730"/>
    </source>
</evidence>
<gene>
    <name evidence="11" type="ORF">J0J18_24480</name>
</gene>
<dbReference type="PROSITE" id="PS00710">
    <property type="entry name" value="PGM_PMM"/>
    <property type="match status" value="1"/>
</dbReference>
<dbReference type="Proteomes" id="UP000664056">
    <property type="component" value="Unassembled WGS sequence"/>
</dbReference>
<evidence type="ECO:0000256" key="2">
    <source>
        <dbReference type="ARBA" id="ARBA00001946"/>
    </source>
</evidence>
<evidence type="ECO:0000256" key="3">
    <source>
        <dbReference type="ARBA" id="ARBA00004699"/>
    </source>
</evidence>
<evidence type="ECO:0000256" key="1">
    <source>
        <dbReference type="ARBA" id="ARBA00000586"/>
    </source>
</evidence>
<evidence type="ECO:0000256" key="7">
    <source>
        <dbReference type="ARBA" id="ARBA00022723"/>
    </source>
</evidence>
<dbReference type="Gene3D" id="3.40.120.10">
    <property type="entry name" value="Alpha-D-Glucose-1,6-Bisphosphate, subunit A, domain 3"/>
    <property type="match status" value="1"/>
</dbReference>
<sequence>VGYDIRLSSESLASSLRKGLIDGGSGVIDLGLVGTEEVYFAPSHLHLDGGIMVTASHNPKEYNGMKLVREQSKPISGDTGL</sequence>
<dbReference type="EC" id="5.4.2.8" evidence="5"/>
<accession>A0AAW4HJ01</accession>
<feature type="non-terminal residue" evidence="11">
    <location>
        <position position="81"/>
    </location>
</feature>
<comment type="similarity">
    <text evidence="4">Belongs to the phosphohexose mutase family.</text>
</comment>
<proteinExistence type="inferred from homology"/>